<accession>A0A7Z2VIK3</accession>
<dbReference type="EMBL" id="CP051680">
    <property type="protein sequence ID" value="QJD83724.1"/>
    <property type="molecule type" value="Genomic_DNA"/>
</dbReference>
<organism evidence="1 2">
    <name type="scientific">Cohnella herbarum</name>
    <dbReference type="NCBI Taxonomy" id="2728023"/>
    <lineage>
        <taxon>Bacteria</taxon>
        <taxon>Bacillati</taxon>
        <taxon>Bacillota</taxon>
        <taxon>Bacilli</taxon>
        <taxon>Bacillales</taxon>
        <taxon>Paenibacillaceae</taxon>
        <taxon>Cohnella</taxon>
    </lineage>
</organism>
<dbReference type="AlphaFoldDB" id="A0A7Z2VIK3"/>
<gene>
    <name evidence="1" type="ORF">HH215_11420</name>
</gene>
<protein>
    <submittedName>
        <fullName evidence="1">DUF1292 domain-containing protein</fullName>
    </submittedName>
</protein>
<name>A0A7Z2VIK3_9BACL</name>
<dbReference type="Proteomes" id="UP000502248">
    <property type="component" value="Chromosome"/>
</dbReference>
<sequence>MAGKNKETNGEPTALRQAFGDQVELLDEDGAAQSYKILAELEVNGVNYAILQSKAMRQEDEIEVFRVVTDAEGEQQLETVTDEEEWELVEEAFDDSQFGSDEQP</sequence>
<proteinExistence type="predicted"/>
<dbReference type="RefSeq" id="WP_169280013.1">
    <property type="nucleotide sequence ID" value="NZ_CP051680.1"/>
</dbReference>
<dbReference type="InterPro" id="IPR009711">
    <property type="entry name" value="UPF0473"/>
</dbReference>
<evidence type="ECO:0000313" key="1">
    <source>
        <dbReference type="EMBL" id="QJD83724.1"/>
    </source>
</evidence>
<dbReference type="KEGG" id="cheb:HH215_11420"/>
<reference evidence="1 2" key="1">
    <citation type="submission" date="2020-04" db="EMBL/GenBank/DDBJ databases">
        <title>Genome sequencing of novel species.</title>
        <authorList>
            <person name="Heo J."/>
            <person name="Kim S.-J."/>
            <person name="Kim J.-S."/>
            <person name="Hong S.-B."/>
            <person name="Kwon S.-W."/>
        </authorList>
    </citation>
    <scope>NUCLEOTIDE SEQUENCE [LARGE SCALE GENOMIC DNA]</scope>
    <source>
        <strain evidence="1 2">MFER-1</strain>
    </source>
</reference>
<evidence type="ECO:0000313" key="2">
    <source>
        <dbReference type="Proteomes" id="UP000502248"/>
    </source>
</evidence>
<keyword evidence="2" id="KW-1185">Reference proteome</keyword>
<dbReference type="Pfam" id="PF06949">
    <property type="entry name" value="DUF1292"/>
    <property type="match status" value="1"/>
</dbReference>